<sequence>MLIPMRNARESVLMSLIVKIKSNNTFFFHQFGKVVTCQYEGDETKRQEALRLAMQLRANSIDVELEIVHEFNDSMDGKKPDKFKVIVSSHNFHNTPTANAIADLVTRIQATGADIVKISTTALDIKDYGKHFSGYGTFSTASSAATSLMEHLRPVLYQLLDNLLRRIWGGASCRPYLELCDVSHVVGDVEPRPIIHVLGDVDPGPSFCSML</sequence>
<organism evidence="1 2">
    <name type="scientific">Populus tomentosa</name>
    <name type="common">Chinese white poplar</name>
    <dbReference type="NCBI Taxonomy" id="118781"/>
    <lineage>
        <taxon>Eukaryota</taxon>
        <taxon>Viridiplantae</taxon>
        <taxon>Streptophyta</taxon>
        <taxon>Embryophyta</taxon>
        <taxon>Tracheophyta</taxon>
        <taxon>Spermatophyta</taxon>
        <taxon>Magnoliopsida</taxon>
        <taxon>eudicotyledons</taxon>
        <taxon>Gunneridae</taxon>
        <taxon>Pentapetalae</taxon>
        <taxon>rosids</taxon>
        <taxon>fabids</taxon>
        <taxon>Malpighiales</taxon>
        <taxon>Salicaceae</taxon>
        <taxon>Saliceae</taxon>
        <taxon>Populus</taxon>
    </lineage>
</organism>
<name>A0A8X8D2D6_POPTO</name>
<dbReference type="Proteomes" id="UP000886885">
    <property type="component" value="Chromosome 5A"/>
</dbReference>
<keyword evidence="2" id="KW-1185">Reference proteome</keyword>
<dbReference type="InterPro" id="IPR001381">
    <property type="entry name" value="DHquinase_I"/>
</dbReference>
<dbReference type="GO" id="GO:0003855">
    <property type="term" value="F:3-dehydroquinate dehydratase activity"/>
    <property type="evidence" value="ECO:0007669"/>
    <property type="project" value="InterPro"/>
</dbReference>
<dbReference type="PANTHER" id="PTHR21089">
    <property type="entry name" value="SHIKIMATE DEHYDROGENASE"/>
    <property type="match status" value="1"/>
</dbReference>
<reference evidence="1" key="1">
    <citation type="journal article" date="2020" name="bioRxiv">
        <title>Hybrid origin of Populus tomentosa Carr. identified through genome sequencing and phylogenomic analysis.</title>
        <authorList>
            <person name="An X."/>
            <person name="Gao K."/>
            <person name="Chen Z."/>
            <person name="Li J."/>
            <person name="Yang X."/>
            <person name="Yang X."/>
            <person name="Zhou J."/>
            <person name="Guo T."/>
            <person name="Zhao T."/>
            <person name="Huang S."/>
            <person name="Miao D."/>
            <person name="Khan W.U."/>
            <person name="Rao P."/>
            <person name="Ye M."/>
            <person name="Lei B."/>
            <person name="Liao W."/>
            <person name="Wang J."/>
            <person name="Ji L."/>
            <person name="Li Y."/>
            <person name="Guo B."/>
            <person name="Mustafa N.S."/>
            <person name="Li S."/>
            <person name="Yun Q."/>
            <person name="Keller S.R."/>
            <person name="Mao J."/>
            <person name="Zhang R."/>
            <person name="Strauss S.H."/>
        </authorList>
    </citation>
    <scope>NUCLEOTIDE SEQUENCE</scope>
    <source>
        <strain evidence="1">GM15</strain>
        <tissue evidence="1">Leaf</tissue>
    </source>
</reference>
<dbReference type="GO" id="GO:0004764">
    <property type="term" value="F:shikimate 3-dehydrogenase (NADP+) activity"/>
    <property type="evidence" value="ECO:0007669"/>
    <property type="project" value="InterPro"/>
</dbReference>
<evidence type="ECO:0000313" key="2">
    <source>
        <dbReference type="Proteomes" id="UP000886885"/>
    </source>
</evidence>
<protein>
    <submittedName>
        <fullName evidence="1">Uncharacterized protein</fullName>
    </submittedName>
</protein>
<comment type="caution">
    <text evidence="1">The sequence shown here is derived from an EMBL/GenBank/DDBJ whole genome shotgun (WGS) entry which is preliminary data.</text>
</comment>
<evidence type="ECO:0000313" key="1">
    <source>
        <dbReference type="EMBL" id="KAG6775147.1"/>
    </source>
</evidence>
<accession>A0A8X8D2D6</accession>
<dbReference type="AlphaFoldDB" id="A0A8X8D2D6"/>
<dbReference type="GO" id="GO:0009423">
    <property type="term" value="P:chorismate biosynthetic process"/>
    <property type="evidence" value="ECO:0007669"/>
    <property type="project" value="TreeGrafter"/>
</dbReference>
<dbReference type="InterPro" id="IPR022893">
    <property type="entry name" value="Shikimate_DH_fam"/>
</dbReference>
<dbReference type="EMBL" id="JAAWWB010000009">
    <property type="protein sequence ID" value="KAG6775147.1"/>
    <property type="molecule type" value="Genomic_DNA"/>
</dbReference>
<dbReference type="PANTHER" id="PTHR21089:SF29">
    <property type="entry name" value="SHIKIMATE DEHYDROGENASE (NADP(+))"/>
    <property type="match status" value="1"/>
</dbReference>
<dbReference type="Pfam" id="PF01487">
    <property type="entry name" value="DHquinase_I"/>
    <property type="match status" value="1"/>
</dbReference>
<gene>
    <name evidence="1" type="ORF">POTOM_018578</name>
</gene>
<proteinExistence type="predicted"/>
<dbReference type="OrthoDB" id="197068at2759"/>
<dbReference type="GO" id="GO:0019632">
    <property type="term" value="P:shikimate metabolic process"/>
    <property type="evidence" value="ECO:0007669"/>
    <property type="project" value="TreeGrafter"/>
</dbReference>